<keyword evidence="1" id="KW-0812">Transmembrane</keyword>
<dbReference type="OrthoDB" id="582675at2"/>
<name>A0A1H4CL94_9BACT</name>
<feature type="transmembrane region" description="Helical" evidence="1">
    <location>
        <begin position="42"/>
        <end position="63"/>
    </location>
</feature>
<evidence type="ECO:0000313" key="2">
    <source>
        <dbReference type="EMBL" id="SEA61205.1"/>
    </source>
</evidence>
<dbReference type="EMBL" id="FNQY01000033">
    <property type="protein sequence ID" value="SEA61205.1"/>
    <property type="molecule type" value="Genomic_DNA"/>
</dbReference>
<gene>
    <name evidence="2" type="ORF">SAMN05192529_13314</name>
</gene>
<accession>A0A1H4CL94</accession>
<dbReference type="AlphaFoldDB" id="A0A1H4CL94"/>
<evidence type="ECO:0000256" key="1">
    <source>
        <dbReference type="SAM" id="Phobius"/>
    </source>
</evidence>
<dbReference type="RefSeq" id="WP_091401149.1">
    <property type="nucleotide sequence ID" value="NZ_FNQY01000033.1"/>
</dbReference>
<dbReference type="STRING" id="551991.SAMN05192529_13314"/>
<proteinExistence type="predicted"/>
<organism evidence="2 3">
    <name type="scientific">Arachidicoccus rhizosphaerae</name>
    <dbReference type="NCBI Taxonomy" id="551991"/>
    <lineage>
        <taxon>Bacteria</taxon>
        <taxon>Pseudomonadati</taxon>
        <taxon>Bacteroidota</taxon>
        <taxon>Chitinophagia</taxon>
        <taxon>Chitinophagales</taxon>
        <taxon>Chitinophagaceae</taxon>
        <taxon>Arachidicoccus</taxon>
    </lineage>
</organism>
<keyword evidence="3" id="KW-1185">Reference proteome</keyword>
<evidence type="ECO:0000313" key="3">
    <source>
        <dbReference type="Proteomes" id="UP000199041"/>
    </source>
</evidence>
<sequence>MEKTNYRQSRKIFNPWFICSFLPVFAVCIYLAWDGARRDDTINIICAVSTFTISGTVLLLLLLQKMTLITGPEEISYNYFPVISALRKIPWAEIHSIQIITYNPLRDFGGWGFKVSKKYGKGYTTTGNTGLWIKFTAGGSVFLSIINPDEVAHTISLSPPVTK</sequence>
<keyword evidence="1" id="KW-1133">Transmembrane helix</keyword>
<protein>
    <recommendedName>
        <fullName evidence="4">PH domain-containing protein</fullName>
    </recommendedName>
</protein>
<feature type="transmembrane region" description="Helical" evidence="1">
    <location>
        <begin position="12"/>
        <end position="36"/>
    </location>
</feature>
<evidence type="ECO:0008006" key="4">
    <source>
        <dbReference type="Google" id="ProtNLM"/>
    </source>
</evidence>
<reference evidence="2 3" key="1">
    <citation type="submission" date="2016-10" db="EMBL/GenBank/DDBJ databases">
        <authorList>
            <person name="de Groot N.N."/>
        </authorList>
    </citation>
    <scope>NUCLEOTIDE SEQUENCE [LARGE SCALE GENOMIC DNA]</scope>
    <source>
        <strain evidence="2 3">Vu-144</strain>
    </source>
</reference>
<keyword evidence="1" id="KW-0472">Membrane</keyword>
<dbReference type="Proteomes" id="UP000199041">
    <property type="component" value="Unassembled WGS sequence"/>
</dbReference>